<dbReference type="Proteomes" id="UP000078070">
    <property type="component" value="Chromosome"/>
</dbReference>
<evidence type="ECO:0000313" key="2">
    <source>
        <dbReference type="EMBL" id="ANG63580.1"/>
    </source>
</evidence>
<keyword evidence="3" id="KW-1185">Reference proteome</keyword>
<dbReference type="AlphaFoldDB" id="A0A1A9F0Q8"/>
<evidence type="ECO:0000313" key="3">
    <source>
        <dbReference type="Proteomes" id="UP000078070"/>
    </source>
</evidence>
<gene>
    <name evidence="2" type="ORF">A8C75_14575</name>
</gene>
<dbReference type="EMBL" id="CP015839">
    <property type="protein sequence ID" value="ANG63580.1"/>
    <property type="molecule type" value="Genomic_DNA"/>
</dbReference>
<evidence type="ECO:0000256" key="1">
    <source>
        <dbReference type="SAM" id="MobiDB-lite"/>
    </source>
</evidence>
<protein>
    <submittedName>
        <fullName evidence="2">Uncharacterized protein</fullName>
    </submittedName>
</protein>
<sequence>MHNTAAKSTAQQDAEPQNRTQAWPNDFNLRAEAAEQQEVVRAAKTWHPRQTPALTCSEYDF</sequence>
<feature type="compositionally biased region" description="Polar residues" evidence="1">
    <location>
        <begin position="1"/>
        <end position="23"/>
    </location>
</feature>
<feature type="region of interest" description="Disordered" evidence="1">
    <location>
        <begin position="1"/>
        <end position="28"/>
    </location>
</feature>
<dbReference type="RefSeq" id="WP_067383850.1">
    <property type="nucleotide sequence ID" value="NZ_CP015839.1"/>
</dbReference>
<organism evidence="2 3">
    <name type="scientific">Marinobacterium aestuarii</name>
    <dbReference type="NCBI Taxonomy" id="1821621"/>
    <lineage>
        <taxon>Bacteria</taxon>
        <taxon>Pseudomonadati</taxon>
        <taxon>Pseudomonadota</taxon>
        <taxon>Gammaproteobacteria</taxon>
        <taxon>Oceanospirillales</taxon>
        <taxon>Oceanospirillaceae</taxon>
        <taxon>Marinobacterium</taxon>
    </lineage>
</organism>
<dbReference type="KEGG" id="mars:A8C75_14575"/>
<reference evidence="2 3" key="2">
    <citation type="journal article" date="2018" name="Int. J. Syst. Evol. Microbiol.">
        <title>Marinobacterium aestuarii sp. nov., a benzene-degrading marine bacterium isolated from estuary sediment.</title>
        <authorList>
            <person name="Bae S.S."/>
            <person name="Jung J."/>
            <person name="Chung D."/>
            <person name="Baek K."/>
        </authorList>
    </citation>
    <scope>NUCLEOTIDE SEQUENCE [LARGE SCALE GENOMIC DNA]</scope>
    <source>
        <strain evidence="2 3">ST58-10</strain>
    </source>
</reference>
<proteinExistence type="predicted"/>
<name>A0A1A9F0Q8_9GAMM</name>
<reference evidence="3" key="1">
    <citation type="submission" date="2016-05" db="EMBL/GenBank/DDBJ databases">
        <authorList>
            <person name="Baek K."/>
            <person name="Yang S.-J."/>
        </authorList>
    </citation>
    <scope>NUCLEOTIDE SEQUENCE [LARGE SCALE GENOMIC DNA]</scope>
    <source>
        <strain evidence="3">ST58-10</strain>
    </source>
</reference>
<accession>A0A1A9F0Q8</accession>